<reference evidence="2 3" key="1">
    <citation type="journal article" date="2011" name="J. Gen. Appl. Microbiol.">
        <title>Draft genome sequencing of the enigmatic yeast Saitoella complicata.</title>
        <authorList>
            <person name="Nishida H."/>
            <person name="Hamamoto M."/>
            <person name="Sugiyama J."/>
        </authorList>
    </citation>
    <scope>NUCLEOTIDE SEQUENCE [LARGE SCALE GENOMIC DNA]</scope>
    <source>
        <strain evidence="2 3">NRRL Y-17804</strain>
    </source>
</reference>
<keyword evidence="3" id="KW-1185">Reference proteome</keyword>
<proteinExistence type="predicted"/>
<dbReference type="EMBL" id="BACD03000037">
    <property type="protein sequence ID" value="GAO50810.1"/>
    <property type="molecule type" value="Genomic_DNA"/>
</dbReference>
<comment type="caution">
    <text evidence="2">The sequence shown here is derived from an EMBL/GenBank/DDBJ whole genome shotgun (WGS) entry which is preliminary data.</text>
</comment>
<dbReference type="AlphaFoldDB" id="A0A0E9NN13"/>
<reference evidence="2 3" key="2">
    <citation type="journal article" date="2014" name="J. Gen. Appl. Microbiol.">
        <title>The early diverging ascomycetous budding yeast Saitoella complicata has three histone deacetylases belonging to the Clr6, Hos2, and Rpd3 lineages.</title>
        <authorList>
            <person name="Nishida H."/>
            <person name="Matsumoto T."/>
            <person name="Kondo S."/>
            <person name="Hamamoto M."/>
            <person name="Yoshikawa H."/>
        </authorList>
    </citation>
    <scope>NUCLEOTIDE SEQUENCE [LARGE SCALE GENOMIC DNA]</scope>
    <source>
        <strain evidence="2 3">NRRL Y-17804</strain>
    </source>
</reference>
<evidence type="ECO:0000256" key="1">
    <source>
        <dbReference type="SAM" id="Coils"/>
    </source>
</evidence>
<evidence type="ECO:0000313" key="3">
    <source>
        <dbReference type="Proteomes" id="UP000033140"/>
    </source>
</evidence>
<evidence type="ECO:0000313" key="2">
    <source>
        <dbReference type="EMBL" id="GAO50810.1"/>
    </source>
</evidence>
<reference evidence="2 3" key="3">
    <citation type="journal article" date="2015" name="Genome Announc.">
        <title>Draft Genome Sequence of the Archiascomycetous Yeast Saitoella complicata.</title>
        <authorList>
            <person name="Yamauchi K."/>
            <person name="Kondo S."/>
            <person name="Hamamoto M."/>
            <person name="Takahashi Y."/>
            <person name="Ogura Y."/>
            <person name="Hayashi T."/>
            <person name="Nishida H."/>
        </authorList>
    </citation>
    <scope>NUCLEOTIDE SEQUENCE [LARGE SCALE GENOMIC DNA]</scope>
    <source>
        <strain evidence="2 3">NRRL Y-17804</strain>
    </source>
</reference>
<gene>
    <name evidence="2" type="ORF">G7K_4931-t1</name>
</gene>
<dbReference type="OMA" id="HEATHIH"/>
<dbReference type="Proteomes" id="UP000033140">
    <property type="component" value="Unassembled WGS sequence"/>
</dbReference>
<sequence>MSLPPAPQILDANPKFEELYKRLWERLDPVSGVVDDGKDARIDEELEDATKEWAREALLLQYLKSLSMENGLPTELRQYLDLIIGFSELRQTISPDLNLPEPELSAVVSARPSISKLLSKRINHDYALLVRTLFPDPSTSPRKPDLRDIFSSFIARSSHLEFETTALQLEAIALAERCLDLTSWISTTLIRNTDDIRHGSADRAVKAYQQYLAAVGEGMEKKLRVVHYGTLQDLVSPVVVRALENFLEHTARLNRDLERRKEDAEIAFKGYQAAGPKLEGAVAEYAELLREEEAIKADIRRLDPDALQDL</sequence>
<organism evidence="2 3">
    <name type="scientific">Saitoella complicata (strain BCRC 22490 / CBS 7301 / JCM 7358 / NBRC 10748 / NRRL Y-17804)</name>
    <dbReference type="NCBI Taxonomy" id="698492"/>
    <lineage>
        <taxon>Eukaryota</taxon>
        <taxon>Fungi</taxon>
        <taxon>Dikarya</taxon>
        <taxon>Ascomycota</taxon>
        <taxon>Taphrinomycotina</taxon>
        <taxon>Taphrinomycotina incertae sedis</taxon>
        <taxon>Saitoella</taxon>
    </lineage>
</organism>
<name>A0A0E9NN13_SAICN</name>
<dbReference type="STRING" id="698492.A0A0E9NN13"/>
<protein>
    <submittedName>
        <fullName evidence="2">Uncharacterized protein</fullName>
    </submittedName>
</protein>
<accession>A0A0E9NN13</accession>
<feature type="coiled-coil region" evidence="1">
    <location>
        <begin position="247"/>
        <end position="298"/>
    </location>
</feature>
<keyword evidence="1" id="KW-0175">Coiled coil</keyword>